<dbReference type="AlphaFoldDB" id="C4V1B8"/>
<dbReference type="STRING" id="638302.HMPREF0908_0312"/>
<protein>
    <submittedName>
        <fullName evidence="1">Uncharacterized protein</fullName>
    </submittedName>
</protein>
<comment type="caution">
    <text evidence="1">The sequence shown here is derived from an EMBL/GenBank/DDBJ whole genome shotgun (WGS) entry which is preliminary data.</text>
</comment>
<organism evidence="1 2">
    <name type="scientific">Selenomonas flueggei ATCC 43531</name>
    <dbReference type="NCBI Taxonomy" id="638302"/>
    <lineage>
        <taxon>Bacteria</taxon>
        <taxon>Bacillati</taxon>
        <taxon>Bacillota</taxon>
        <taxon>Negativicutes</taxon>
        <taxon>Selenomonadales</taxon>
        <taxon>Selenomonadaceae</taxon>
        <taxon>Selenomonas</taxon>
    </lineage>
</organism>
<gene>
    <name evidence="1" type="ORF">HMPREF0908_0312</name>
</gene>
<dbReference type="Proteomes" id="UP000005309">
    <property type="component" value="Unassembled WGS sequence"/>
</dbReference>
<evidence type="ECO:0000313" key="1">
    <source>
        <dbReference type="EMBL" id="EEQ49454.1"/>
    </source>
</evidence>
<keyword evidence="2" id="KW-1185">Reference proteome</keyword>
<sequence length="52" mass="5875">MDAETWLNAKDAAELGFADSVPYVDVQRPVMDTAGADFLMMRQQSKRINIKE</sequence>
<dbReference type="HOGENOM" id="CLU_3084622_0_0_9"/>
<proteinExistence type="predicted"/>
<name>C4V1B8_9FIRM</name>
<dbReference type="EMBL" id="ACLA01000004">
    <property type="protein sequence ID" value="EEQ49454.1"/>
    <property type="molecule type" value="Genomic_DNA"/>
</dbReference>
<reference evidence="1 2" key="1">
    <citation type="submission" date="2009-04" db="EMBL/GenBank/DDBJ databases">
        <authorList>
            <person name="Qin X."/>
            <person name="Bachman B."/>
            <person name="Battles P."/>
            <person name="Bell A."/>
            <person name="Bess C."/>
            <person name="Bickham C."/>
            <person name="Chaboub L."/>
            <person name="Chen D."/>
            <person name="Coyle M."/>
            <person name="Deiros D.R."/>
            <person name="Dinh H."/>
            <person name="Forbes L."/>
            <person name="Fowler G."/>
            <person name="Francisco L."/>
            <person name="Fu Q."/>
            <person name="Gubbala S."/>
            <person name="Hale W."/>
            <person name="Han Y."/>
            <person name="Hemphill L."/>
            <person name="Highlander S.K."/>
            <person name="Hirani K."/>
            <person name="Hogues M."/>
            <person name="Jackson L."/>
            <person name="Jakkamsetti A."/>
            <person name="Javaid M."/>
            <person name="Jiang H."/>
            <person name="Korchina V."/>
            <person name="Kovar C."/>
            <person name="Lara F."/>
            <person name="Lee S."/>
            <person name="Mata R."/>
            <person name="Mathew T."/>
            <person name="Moen C."/>
            <person name="Morales K."/>
            <person name="Munidasa M."/>
            <person name="Nazareth L."/>
            <person name="Ngo R."/>
            <person name="Nguyen L."/>
            <person name="Okwuonu G."/>
            <person name="Ongeri F."/>
            <person name="Patil S."/>
            <person name="Petrosino J."/>
            <person name="Pham C."/>
            <person name="Pham P."/>
            <person name="Pu L.-L."/>
            <person name="Puazo M."/>
            <person name="Raj R."/>
            <person name="Reid J."/>
            <person name="Rouhana J."/>
            <person name="Saada N."/>
            <person name="Shang Y."/>
            <person name="Simmons D."/>
            <person name="Thornton R."/>
            <person name="Warren J."/>
            <person name="Weissenberger G."/>
            <person name="Zhang J."/>
            <person name="Zhang L."/>
            <person name="Zhou C."/>
            <person name="Zhu D."/>
            <person name="Muzny D."/>
            <person name="Worley K."/>
            <person name="Gibbs R."/>
        </authorList>
    </citation>
    <scope>NUCLEOTIDE SEQUENCE [LARGE SCALE GENOMIC DNA]</scope>
    <source>
        <strain evidence="1 2">ATCC 43531</strain>
    </source>
</reference>
<accession>C4V1B8</accession>
<evidence type="ECO:0000313" key="2">
    <source>
        <dbReference type="Proteomes" id="UP000005309"/>
    </source>
</evidence>